<keyword evidence="1" id="KW-0067">ATP-binding</keyword>
<dbReference type="PANTHER" id="PTHR30292:SF0">
    <property type="entry name" value="5-OXOPROLINASE SUBUNIT A"/>
    <property type="match status" value="1"/>
</dbReference>
<dbReference type="Pfam" id="PF03746">
    <property type="entry name" value="LamB_YcsF"/>
    <property type="match status" value="1"/>
</dbReference>
<dbReference type="OrthoDB" id="9773478at2"/>
<dbReference type="Gene3D" id="3.20.20.370">
    <property type="entry name" value="Glycoside hydrolase/deacetylase"/>
    <property type="match status" value="1"/>
</dbReference>
<dbReference type="Proteomes" id="UP000316988">
    <property type="component" value="Unassembled WGS sequence"/>
</dbReference>
<comment type="similarity">
    <text evidence="1">Belongs to the LamB/PxpA family.</text>
</comment>
<dbReference type="InterPro" id="IPR011330">
    <property type="entry name" value="Glyco_hydro/deAcase_b/a-brl"/>
</dbReference>
<keyword evidence="1" id="KW-0378">Hydrolase</keyword>
<dbReference type="NCBIfam" id="NF003814">
    <property type="entry name" value="PRK05406.1-3"/>
    <property type="match status" value="1"/>
</dbReference>
<dbReference type="GO" id="GO:0005524">
    <property type="term" value="F:ATP binding"/>
    <property type="evidence" value="ECO:0007669"/>
    <property type="project" value="UniProtKB-UniRule"/>
</dbReference>
<dbReference type="PANTHER" id="PTHR30292">
    <property type="entry name" value="UNCHARACTERIZED PROTEIN YBGL-RELATED"/>
    <property type="match status" value="1"/>
</dbReference>
<dbReference type="EMBL" id="VLNT01000032">
    <property type="protein sequence ID" value="TSD53123.1"/>
    <property type="molecule type" value="Genomic_DNA"/>
</dbReference>
<organism evidence="2 3">
    <name type="scientific">Aeromicrobium piscarium</name>
    <dbReference type="NCBI Taxonomy" id="2590901"/>
    <lineage>
        <taxon>Bacteria</taxon>
        <taxon>Bacillati</taxon>
        <taxon>Actinomycetota</taxon>
        <taxon>Actinomycetes</taxon>
        <taxon>Propionibacteriales</taxon>
        <taxon>Nocardioidaceae</taxon>
        <taxon>Aeromicrobium</taxon>
    </lineage>
</organism>
<evidence type="ECO:0000256" key="1">
    <source>
        <dbReference type="HAMAP-Rule" id="MF_00691"/>
    </source>
</evidence>
<comment type="caution">
    <text evidence="2">The sequence shown here is derived from an EMBL/GenBank/DDBJ whole genome shotgun (WGS) entry which is preliminary data.</text>
</comment>
<gene>
    <name evidence="1" type="primary">pxpA</name>
    <name evidence="2" type="ORF">FNM00_18265</name>
</gene>
<name>A0A554RG18_9ACTN</name>
<accession>A0A554RG18</accession>
<dbReference type="GO" id="GO:0017168">
    <property type="term" value="F:5-oxoprolinase (ATP-hydrolyzing) activity"/>
    <property type="evidence" value="ECO:0007669"/>
    <property type="project" value="UniProtKB-UniRule"/>
</dbReference>
<keyword evidence="1" id="KW-0547">Nucleotide-binding</keyword>
<dbReference type="CDD" id="cd10787">
    <property type="entry name" value="LamB_YcsF_like"/>
    <property type="match status" value="1"/>
</dbReference>
<evidence type="ECO:0000313" key="3">
    <source>
        <dbReference type="Proteomes" id="UP000316988"/>
    </source>
</evidence>
<dbReference type="GO" id="GO:0005975">
    <property type="term" value="P:carbohydrate metabolic process"/>
    <property type="evidence" value="ECO:0007669"/>
    <property type="project" value="InterPro"/>
</dbReference>
<proteinExistence type="inferred from homology"/>
<comment type="function">
    <text evidence="1">Catalyzes the cleavage of 5-oxoproline to form L-glutamate coupled to the hydrolysis of ATP to ADP and inorganic phosphate.</text>
</comment>
<sequence length="251" mass="26299">MRIDLNSDVGESFGRWELGDDEAILGLVSSANVACGFHAGDPTTIARTCRWAVEQGVAIGAQVGYRDLAGFGRRFVDATVRELTDDVVYQIGALQALAAAAGGRVTYVKPHGALYNTAVHHAEHAGAVVDAVASVDPSLPVLGLPGSELLAQAERRGLRPVYEAFADRAYTPGGTLVSRREEGAVLDDPVSVAARVVQMVTEGVVEAVDGTVIRMSVDSVCVHGDSPDAVTMARAVREALADAGVTVETFR</sequence>
<dbReference type="HAMAP" id="MF_00691">
    <property type="entry name" value="PxpA"/>
    <property type="match status" value="1"/>
</dbReference>
<dbReference type="InterPro" id="IPR005501">
    <property type="entry name" value="LamB/YcsF/PxpA-like"/>
</dbReference>
<dbReference type="SUPFAM" id="SSF88713">
    <property type="entry name" value="Glycoside hydrolase/deacetylase"/>
    <property type="match status" value="1"/>
</dbReference>
<reference evidence="2 3" key="1">
    <citation type="submission" date="2019-07" db="EMBL/GenBank/DDBJ databases">
        <authorList>
            <person name="Zhao L.H."/>
        </authorList>
    </citation>
    <scope>NUCLEOTIDE SEQUENCE [LARGE SCALE GENOMIC DNA]</scope>
    <source>
        <strain evidence="2 3">Co35</strain>
    </source>
</reference>
<dbReference type="NCBIfam" id="NF003816">
    <property type="entry name" value="PRK05406.1-5"/>
    <property type="match status" value="1"/>
</dbReference>
<dbReference type="EC" id="3.5.2.9" evidence="1"/>
<dbReference type="RefSeq" id="WP_143914965.1">
    <property type="nucleotide sequence ID" value="NZ_VLNT01000032.1"/>
</dbReference>
<comment type="catalytic activity">
    <reaction evidence="1">
        <text>5-oxo-L-proline + ATP + 2 H2O = L-glutamate + ADP + phosphate + H(+)</text>
        <dbReference type="Rhea" id="RHEA:10348"/>
        <dbReference type="ChEBI" id="CHEBI:15377"/>
        <dbReference type="ChEBI" id="CHEBI:15378"/>
        <dbReference type="ChEBI" id="CHEBI:29985"/>
        <dbReference type="ChEBI" id="CHEBI:30616"/>
        <dbReference type="ChEBI" id="CHEBI:43474"/>
        <dbReference type="ChEBI" id="CHEBI:58402"/>
        <dbReference type="ChEBI" id="CHEBI:456216"/>
        <dbReference type="EC" id="3.5.2.9"/>
    </reaction>
</comment>
<evidence type="ECO:0000313" key="2">
    <source>
        <dbReference type="EMBL" id="TSD53123.1"/>
    </source>
</evidence>
<comment type="subunit">
    <text evidence="1">Forms a complex composed of PxpA, PxpB and PxpC.</text>
</comment>
<protein>
    <recommendedName>
        <fullName evidence="1">5-oxoprolinase subunit A</fullName>
        <shortName evidence="1">5-OPase subunit A</shortName>
        <ecNumber evidence="1">3.5.2.9</ecNumber>
    </recommendedName>
    <alternativeName>
        <fullName evidence="1">5-oxoprolinase (ATP-hydrolyzing) subunit A</fullName>
    </alternativeName>
</protein>
<keyword evidence="3" id="KW-1185">Reference proteome</keyword>
<dbReference type="AlphaFoldDB" id="A0A554RG18"/>